<keyword evidence="5" id="KW-0611">Plant defense</keyword>
<dbReference type="FunFam" id="1.10.10.10:FF:000322">
    <property type="entry name" value="Probable disease resistance protein At1g63360"/>
    <property type="match status" value="1"/>
</dbReference>
<dbReference type="Gene3D" id="1.20.5.4130">
    <property type="match status" value="1"/>
</dbReference>
<feature type="domain" description="Disease resistance protein winged helix" evidence="9">
    <location>
        <begin position="391"/>
        <end position="462"/>
    </location>
</feature>
<dbReference type="Pfam" id="PF00931">
    <property type="entry name" value="NB-ARC"/>
    <property type="match status" value="1"/>
</dbReference>
<organism evidence="11 12">
    <name type="scientific">Erythranthe guttata</name>
    <name type="common">Yellow monkey flower</name>
    <name type="synonym">Mimulus guttatus</name>
    <dbReference type="NCBI Taxonomy" id="4155"/>
    <lineage>
        <taxon>Eukaryota</taxon>
        <taxon>Viridiplantae</taxon>
        <taxon>Streptophyta</taxon>
        <taxon>Embryophyta</taxon>
        <taxon>Tracheophyta</taxon>
        <taxon>Spermatophyta</taxon>
        <taxon>Magnoliopsida</taxon>
        <taxon>eudicotyledons</taxon>
        <taxon>Gunneridae</taxon>
        <taxon>Pentapetalae</taxon>
        <taxon>asterids</taxon>
        <taxon>lamiids</taxon>
        <taxon>Lamiales</taxon>
        <taxon>Phrymaceae</taxon>
        <taxon>Erythranthe</taxon>
    </lineage>
</organism>
<feature type="domain" description="Disease resistance N-terminal" evidence="8">
    <location>
        <begin position="3"/>
        <end position="66"/>
    </location>
</feature>
<dbReference type="Proteomes" id="UP000030748">
    <property type="component" value="Unassembled WGS sequence"/>
</dbReference>
<comment type="similarity">
    <text evidence="1">Belongs to the disease resistance NB-LRR family.</text>
</comment>
<keyword evidence="12" id="KW-1185">Reference proteome</keyword>
<dbReference type="Pfam" id="PF18052">
    <property type="entry name" value="Rx_N"/>
    <property type="match status" value="1"/>
</dbReference>
<evidence type="ECO:0000256" key="2">
    <source>
        <dbReference type="ARBA" id="ARBA00022614"/>
    </source>
</evidence>
<evidence type="ECO:0000259" key="9">
    <source>
        <dbReference type="Pfam" id="PF23559"/>
    </source>
</evidence>
<name>A0A022RII1_ERYGU</name>
<dbReference type="InterPro" id="IPR058922">
    <property type="entry name" value="WHD_DRP"/>
</dbReference>
<dbReference type="PANTHER" id="PTHR23155">
    <property type="entry name" value="DISEASE RESISTANCE PROTEIN RP"/>
    <property type="match status" value="1"/>
</dbReference>
<dbReference type="SUPFAM" id="SSF52058">
    <property type="entry name" value="L domain-like"/>
    <property type="match status" value="1"/>
</dbReference>
<evidence type="ECO:0000256" key="1">
    <source>
        <dbReference type="ARBA" id="ARBA00008894"/>
    </source>
</evidence>
<proteinExistence type="inferred from homology"/>
<gene>
    <name evidence="11" type="ORF">MIMGU_mgv1a019179mg</name>
</gene>
<dbReference type="GO" id="GO:0051707">
    <property type="term" value="P:response to other organism"/>
    <property type="evidence" value="ECO:0007669"/>
    <property type="project" value="UniProtKB-ARBA"/>
</dbReference>
<dbReference type="Gene3D" id="3.40.50.300">
    <property type="entry name" value="P-loop containing nucleotide triphosphate hydrolases"/>
    <property type="match status" value="1"/>
</dbReference>
<dbReference type="InterPro" id="IPR041118">
    <property type="entry name" value="Rx_N"/>
</dbReference>
<keyword evidence="3" id="KW-0677">Repeat</keyword>
<dbReference type="SUPFAM" id="SSF52540">
    <property type="entry name" value="P-loop containing nucleoside triphosphate hydrolases"/>
    <property type="match status" value="1"/>
</dbReference>
<keyword evidence="4" id="KW-0547">Nucleotide-binding</keyword>
<dbReference type="PRINTS" id="PR00364">
    <property type="entry name" value="DISEASERSIST"/>
</dbReference>
<dbReference type="InterPro" id="IPR044974">
    <property type="entry name" value="Disease_R_plants"/>
</dbReference>
<dbReference type="InterPro" id="IPR055414">
    <property type="entry name" value="LRR_R13L4/SHOC2-like"/>
</dbReference>
<keyword evidence="6" id="KW-0067">ATP-binding</keyword>
<dbReference type="GO" id="GO:0005524">
    <property type="term" value="F:ATP binding"/>
    <property type="evidence" value="ECO:0007669"/>
    <property type="project" value="UniProtKB-KW"/>
</dbReference>
<dbReference type="InterPro" id="IPR036388">
    <property type="entry name" value="WH-like_DNA-bd_sf"/>
</dbReference>
<evidence type="ECO:0000259" key="10">
    <source>
        <dbReference type="Pfam" id="PF23598"/>
    </source>
</evidence>
<dbReference type="STRING" id="4155.A0A022RII1"/>
<dbReference type="GO" id="GO:0006952">
    <property type="term" value="P:defense response"/>
    <property type="evidence" value="ECO:0007669"/>
    <property type="project" value="UniProtKB-KW"/>
</dbReference>
<keyword evidence="2" id="KW-0433">Leucine-rich repeat</keyword>
<protein>
    <recommendedName>
        <fullName evidence="13">NB-ARC domain-containing protein</fullName>
    </recommendedName>
</protein>
<evidence type="ECO:0000256" key="6">
    <source>
        <dbReference type="ARBA" id="ARBA00022840"/>
    </source>
</evidence>
<dbReference type="EMBL" id="KI630443">
    <property type="protein sequence ID" value="EYU39799.1"/>
    <property type="molecule type" value="Genomic_DNA"/>
</dbReference>
<dbReference type="Pfam" id="PF23559">
    <property type="entry name" value="WHD_DRP"/>
    <property type="match status" value="1"/>
</dbReference>
<accession>A0A022RII1</accession>
<dbReference type="Gene3D" id="1.10.10.10">
    <property type="entry name" value="Winged helix-like DNA-binding domain superfamily/Winged helix DNA-binding domain"/>
    <property type="match status" value="1"/>
</dbReference>
<evidence type="ECO:0000259" key="7">
    <source>
        <dbReference type="Pfam" id="PF00931"/>
    </source>
</evidence>
<feature type="domain" description="Disease resistance R13L4/SHOC-2-like LRR" evidence="10">
    <location>
        <begin position="506"/>
        <end position="831"/>
    </location>
</feature>
<dbReference type="Gene3D" id="3.80.10.10">
    <property type="entry name" value="Ribonuclease Inhibitor"/>
    <property type="match status" value="1"/>
</dbReference>
<reference evidence="11 12" key="1">
    <citation type="journal article" date="2013" name="Proc. Natl. Acad. Sci. U.S.A.">
        <title>Fine-scale variation in meiotic recombination in Mimulus inferred from population shotgun sequencing.</title>
        <authorList>
            <person name="Hellsten U."/>
            <person name="Wright K.M."/>
            <person name="Jenkins J."/>
            <person name="Shu S."/>
            <person name="Yuan Y."/>
            <person name="Wessler S.R."/>
            <person name="Schmutz J."/>
            <person name="Willis J.H."/>
            <person name="Rokhsar D.S."/>
        </authorList>
    </citation>
    <scope>NUCLEOTIDE SEQUENCE [LARGE SCALE GENOMIC DNA]</scope>
    <source>
        <strain evidence="12">cv. DUN x IM62</strain>
    </source>
</reference>
<evidence type="ECO:0000256" key="3">
    <source>
        <dbReference type="ARBA" id="ARBA00022737"/>
    </source>
</evidence>
<evidence type="ECO:0000256" key="5">
    <source>
        <dbReference type="ARBA" id="ARBA00022821"/>
    </source>
</evidence>
<dbReference type="InterPro" id="IPR002182">
    <property type="entry name" value="NB-ARC"/>
</dbReference>
<dbReference type="Pfam" id="PF23598">
    <property type="entry name" value="LRR_14"/>
    <property type="match status" value="1"/>
</dbReference>
<dbReference type="PANTHER" id="PTHR23155:SF1205">
    <property type="entry name" value="DISEASE RESISTANCE PROTEIN RPM1"/>
    <property type="match status" value="1"/>
</dbReference>
<dbReference type="GO" id="GO:0043531">
    <property type="term" value="F:ADP binding"/>
    <property type="evidence" value="ECO:0007669"/>
    <property type="project" value="InterPro"/>
</dbReference>
<evidence type="ECO:0000256" key="4">
    <source>
        <dbReference type="ARBA" id="ARBA00022741"/>
    </source>
</evidence>
<evidence type="ECO:0008006" key="13">
    <source>
        <dbReference type="Google" id="ProtNLM"/>
    </source>
</evidence>
<dbReference type="AlphaFoldDB" id="A0A022RII1"/>
<evidence type="ECO:0000313" key="11">
    <source>
        <dbReference type="EMBL" id="EYU39799.1"/>
    </source>
</evidence>
<feature type="domain" description="NB-ARC" evidence="7">
    <location>
        <begin position="135"/>
        <end position="305"/>
    </location>
</feature>
<feature type="non-terminal residue" evidence="11">
    <location>
        <position position="1"/>
    </location>
</feature>
<evidence type="ECO:0000313" key="12">
    <source>
        <dbReference type="Proteomes" id="UP000030748"/>
    </source>
</evidence>
<dbReference type="InterPro" id="IPR027417">
    <property type="entry name" value="P-loop_NTPase"/>
</dbReference>
<dbReference type="InterPro" id="IPR032675">
    <property type="entry name" value="LRR_dom_sf"/>
</dbReference>
<sequence length="876" mass="100677">TLSDKVKEGIERLQTDLPMTKAILKDMDTEREQDNQTQELIRLFRGVIYDIEDVLDMRAYQNSHQNSPWYDRGSRIGMHSIAAFINETEANLKRITDKRADYQNRRSSHPASIPSYQQAEIATEDTPGDEIVGVEEPKEEMTSWILDSERACKVKFVVGMGGSGKTALVKLVYDQLKTDFDCHVWLTASMSMNSLELLSIMSNKLRNEAAQYPVNSSQALEDLVNMLKNYLHDKRYLIIIDDLWTTKVWNDVRCALPRGNCSRVIITTRRGDIASSSCRENFVEVYNIQALPLEKARDLFQRKCGALPSEPRQCLWFENLLRKCEGLPIGIIEIGKLLYAKEKSESEFRKVHDTLRTELASGQLSSIRRALLLSYDDLPDRLKCCFLYMSMFPECYLVKRRTLIRLWIAEGFVGRENDKQVEDIGEEYLQELIQRNLIQAGELDFAGRPQTCRLHSLMHKIALSKSEAENFCTIWLNAKGKIPDKTRRLSIQNTEFNMPNKNLCHARTLFTSSIGLKIASHISSSLKLLKTLHLDGASVDTFPKGIEDLLLLKYLCLSNTRIKMVPVSIGRLQHLETLNLKQTFVTSVPDTLTNLTELRHLLICRYNINGYVSFGAVNGFKVPTEVRKLTNLQKLSFVRADSDHKMIHELRYLTELRKLGIIDLPSNSGPTLCKVIQMLTNLHSLNMTSLHREEVLNIQVIGNPPPLQRLYLKGQLEKMPQWISKLHDLVRIRLKWSRLRQDNNPITILGKLPNLLELQLLDAYTGVQLDFEAGRFQKLKVLEFDQMKELTVITIENWALPCLQKLIISRCQNLGRIPLGVENVAQLNELHLGDMPPHFVDPIRRNGQMRRLVQRIQKISYKHLQNGHQWPPEDLS</sequence>
<evidence type="ECO:0000259" key="8">
    <source>
        <dbReference type="Pfam" id="PF18052"/>
    </source>
</evidence>